<name>A0A914XBU2_9BILA</name>
<reference evidence="3" key="1">
    <citation type="submission" date="2022-11" db="UniProtKB">
        <authorList>
            <consortium name="WormBaseParasite"/>
        </authorList>
    </citation>
    <scope>IDENTIFICATION</scope>
</reference>
<accession>A0A914XBU2</accession>
<proteinExistence type="predicted"/>
<feature type="region of interest" description="Disordered" evidence="1">
    <location>
        <begin position="25"/>
        <end position="47"/>
    </location>
</feature>
<dbReference type="AlphaFoldDB" id="A0A914XBU2"/>
<protein>
    <submittedName>
        <fullName evidence="3">Uncharacterized protein</fullName>
    </submittedName>
</protein>
<organism evidence="2 3">
    <name type="scientific">Plectus sambesii</name>
    <dbReference type="NCBI Taxonomy" id="2011161"/>
    <lineage>
        <taxon>Eukaryota</taxon>
        <taxon>Metazoa</taxon>
        <taxon>Ecdysozoa</taxon>
        <taxon>Nematoda</taxon>
        <taxon>Chromadorea</taxon>
        <taxon>Plectida</taxon>
        <taxon>Plectina</taxon>
        <taxon>Plectoidea</taxon>
        <taxon>Plectidae</taxon>
        <taxon>Plectus</taxon>
    </lineage>
</organism>
<dbReference type="Proteomes" id="UP000887566">
    <property type="component" value="Unplaced"/>
</dbReference>
<keyword evidence="2" id="KW-1185">Reference proteome</keyword>
<dbReference type="WBParaSite" id="PSAMB.scaffold6934size16971.g29372.t1">
    <property type="protein sequence ID" value="PSAMB.scaffold6934size16971.g29372.t1"/>
    <property type="gene ID" value="PSAMB.scaffold6934size16971.g29372"/>
</dbReference>
<feature type="compositionally biased region" description="Gly residues" evidence="1">
    <location>
        <begin position="27"/>
        <end position="44"/>
    </location>
</feature>
<evidence type="ECO:0000313" key="2">
    <source>
        <dbReference type="Proteomes" id="UP000887566"/>
    </source>
</evidence>
<feature type="compositionally biased region" description="Basic and acidic residues" evidence="1">
    <location>
        <begin position="77"/>
        <end position="95"/>
    </location>
</feature>
<feature type="region of interest" description="Disordered" evidence="1">
    <location>
        <begin position="77"/>
        <end position="108"/>
    </location>
</feature>
<sequence length="127" mass="14416">MSWNINMMCDVMPTISEDAVDHPVNMGGMGDGDGLSGEDGGGGQESRFEQLMVNMLDERDKLLEKLQEAQRRLEDVNQHLRDSEREKDSLRRQVDLHMQPVPQVGSRPPFSLIDRLRVANLRPRAAF</sequence>
<evidence type="ECO:0000313" key="3">
    <source>
        <dbReference type="WBParaSite" id="PSAMB.scaffold6934size16971.g29372.t1"/>
    </source>
</evidence>
<evidence type="ECO:0000256" key="1">
    <source>
        <dbReference type="SAM" id="MobiDB-lite"/>
    </source>
</evidence>